<keyword evidence="5" id="KW-0539">Nucleus</keyword>
<keyword evidence="3" id="KW-0805">Transcription regulation</keyword>
<feature type="compositionally biased region" description="Polar residues" evidence="6">
    <location>
        <begin position="384"/>
        <end position="399"/>
    </location>
</feature>
<feature type="region of interest" description="Disordered" evidence="6">
    <location>
        <begin position="66"/>
        <end position="85"/>
    </location>
</feature>
<feature type="compositionally biased region" description="Basic and acidic residues" evidence="6">
    <location>
        <begin position="168"/>
        <end position="182"/>
    </location>
</feature>
<dbReference type="InterPro" id="IPR019340">
    <property type="entry name" value="Histone_AcTrfase_su3"/>
</dbReference>
<evidence type="ECO:0000256" key="4">
    <source>
        <dbReference type="ARBA" id="ARBA00023163"/>
    </source>
</evidence>
<feature type="compositionally biased region" description="Basic and acidic residues" evidence="6">
    <location>
        <begin position="150"/>
        <end position="159"/>
    </location>
</feature>
<gene>
    <name evidence="7" type="primary">NGG1_1</name>
    <name evidence="7" type="ORF">LTR16_003112</name>
</gene>
<reference evidence="7 8" key="1">
    <citation type="submission" date="2023-08" db="EMBL/GenBank/DDBJ databases">
        <title>Black Yeasts Isolated from many extreme environments.</title>
        <authorList>
            <person name="Coleine C."/>
            <person name="Stajich J.E."/>
            <person name="Selbmann L."/>
        </authorList>
    </citation>
    <scope>NUCLEOTIDE SEQUENCE [LARGE SCALE GENOMIC DNA]</scope>
    <source>
        <strain evidence="7 8">CCFEE 536</strain>
    </source>
</reference>
<comment type="similarity">
    <text evidence="2">Belongs to the NGG1 family.</text>
</comment>
<dbReference type="PANTHER" id="PTHR13556:SF2">
    <property type="entry name" value="TRANSCRIPTIONAL ADAPTER 3"/>
    <property type="match status" value="1"/>
</dbReference>
<keyword evidence="8" id="KW-1185">Reference proteome</keyword>
<proteinExistence type="inferred from homology"/>
<feature type="compositionally biased region" description="Low complexity" evidence="6">
    <location>
        <begin position="72"/>
        <end position="84"/>
    </location>
</feature>
<dbReference type="PANTHER" id="PTHR13556">
    <property type="entry name" value="TRANSCRIPTIONAL ADAPTER 3-RELATED"/>
    <property type="match status" value="1"/>
</dbReference>
<dbReference type="Pfam" id="PF10198">
    <property type="entry name" value="Ada3"/>
    <property type="match status" value="1"/>
</dbReference>
<feature type="compositionally biased region" description="Low complexity" evidence="6">
    <location>
        <begin position="207"/>
        <end position="220"/>
    </location>
</feature>
<dbReference type="Proteomes" id="UP001357485">
    <property type="component" value="Unassembled WGS sequence"/>
</dbReference>
<organism evidence="7 8">
    <name type="scientific">Cryomyces antarcticus</name>
    <dbReference type="NCBI Taxonomy" id="329879"/>
    <lineage>
        <taxon>Eukaryota</taxon>
        <taxon>Fungi</taxon>
        <taxon>Dikarya</taxon>
        <taxon>Ascomycota</taxon>
        <taxon>Pezizomycotina</taxon>
        <taxon>Dothideomycetes</taxon>
        <taxon>Dothideomycetes incertae sedis</taxon>
        <taxon>Cryomyces</taxon>
    </lineage>
</organism>
<evidence type="ECO:0000313" key="7">
    <source>
        <dbReference type="EMBL" id="KAK5201312.1"/>
    </source>
</evidence>
<feature type="compositionally biased region" description="Low complexity" evidence="6">
    <location>
        <begin position="373"/>
        <end position="383"/>
    </location>
</feature>
<evidence type="ECO:0000256" key="6">
    <source>
        <dbReference type="SAM" id="MobiDB-lite"/>
    </source>
</evidence>
<feature type="region of interest" description="Disordered" evidence="6">
    <location>
        <begin position="735"/>
        <end position="755"/>
    </location>
</feature>
<feature type="compositionally biased region" description="Basic and acidic residues" evidence="6">
    <location>
        <begin position="129"/>
        <end position="140"/>
    </location>
</feature>
<accession>A0ABR0LPA3</accession>
<sequence>MPLTAAKGKGKVQSREPRRSHSRNTTPVSTNTEGSSASTFATGTSSYLHTSLAQLLVPTNTTLEGMIDRHGNATNTPSASSSNTMEESLRTNILAHVKARGDICDRGMRELAKRRKERMEIERERDLDRERLERESEEKRAKMKKAKSSLKREREEERPMAVGAHGVARQDDLENSYEEKHHATSMSKPVPMERLDGDDLRDTPQRSLTPTSLPTLESSSDALDPEKLRKLLEDYGPQSIRDSITRRSWTVTQEVALITGLALVPNARSRFGYKELRKLHGDRGTVSETLRGKTGPQSKNKGRGLKTLFLNNHWTIPVGLRDVEPRVEKLAIPYESPRKRESRSSTTAFESLSKGTVAPPAILLSHASSLLSSPASAVPPAASTGVTANDSATSPSNSESSHQPPPAPAVPQHYLFGADPSKFPDDTVYHIRELTPGMTEEEKKAILCVSHYPQSDLHDLTPGTPPDKDFSNGKVPNQVNFEAFSKYLEPYIRPLTEEDVAFLKERGDRLTPYVMPRRGARHYKEIWAEEDGAMAIDLPNQNDLPPNEPRGSLEQMNDDVAETDEISTDPVLARLLATMRHTSNPNSTSQLHIGDTDVADTDNPEQATDANAVEPTFRPATYMPETSQPGWKPPPTPGPDYATMDERLKLELRHIGFLSDSAEPDYDGHYDDEVAARLRFLQSELKRVSALNGARKARLLELAEERMAGQEYGTIADDLDNQLNQAYLKRNRNIGKGKNKTKRPGAGGAAGGAAGLGTGVGVSRQSVGEPIRQLMERKRDWNSIIGPVVGFGAASIPKGSVFDEESMARLMKKEEEGLMEVEE</sequence>
<feature type="region of interest" description="Disordered" evidence="6">
    <location>
        <begin position="282"/>
        <end position="304"/>
    </location>
</feature>
<keyword evidence="4" id="KW-0804">Transcription</keyword>
<evidence type="ECO:0000256" key="2">
    <source>
        <dbReference type="ARBA" id="ARBA00005330"/>
    </source>
</evidence>
<name>A0ABR0LPA3_9PEZI</name>
<evidence type="ECO:0000256" key="5">
    <source>
        <dbReference type="ARBA" id="ARBA00023242"/>
    </source>
</evidence>
<comment type="subcellular location">
    <subcellularLocation>
        <location evidence="1">Nucleus</location>
    </subcellularLocation>
</comment>
<feature type="region of interest" description="Disordered" evidence="6">
    <location>
        <begin position="373"/>
        <end position="417"/>
    </location>
</feature>
<evidence type="ECO:0000256" key="1">
    <source>
        <dbReference type="ARBA" id="ARBA00004123"/>
    </source>
</evidence>
<feature type="region of interest" description="Disordered" evidence="6">
    <location>
        <begin position="1"/>
        <end position="39"/>
    </location>
</feature>
<dbReference type="EMBL" id="JAVRRA010016708">
    <property type="protein sequence ID" value="KAK5201312.1"/>
    <property type="molecule type" value="Genomic_DNA"/>
</dbReference>
<protein>
    <submittedName>
        <fullName evidence="7">Transcriptional regulator</fullName>
    </submittedName>
</protein>
<comment type="caution">
    <text evidence="7">The sequence shown here is derived from an EMBL/GenBank/DDBJ whole genome shotgun (WGS) entry which is preliminary data.</text>
</comment>
<feature type="region of interest" description="Disordered" evidence="6">
    <location>
        <begin position="129"/>
        <end position="222"/>
    </location>
</feature>
<evidence type="ECO:0000256" key="3">
    <source>
        <dbReference type="ARBA" id="ARBA00023015"/>
    </source>
</evidence>
<feature type="compositionally biased region" description="Basic and acidic residues" evidence="6">
    <location>
        <begin position="191"/>
        <end position="204"/>
    </location>
</feature>
<evidence type="ECO:0000313" key="8">
    <source>
        <dbReference type="Proteomes" id="UP001357485"/>
    </source>
</evidence>
<feature type="compositionally biased region" description="Gly residues" evidence="6">
    <location>
        <begin position="745"/>
        <end position="755"/>
    </location>
</feature>